<organism evidence="1">
    <name type="scientific">Rhizophora mucronata</name>
    <name type="common">Asiatic mangrove</name>
    <dbReference type="NCBI Taxonomy" id="61149"/>
    <lineage>
        <taxon>Eukaryota</taxon>
        <taxon>Viridiplantae</taxon>
        <taxon>Streptophyta</taxon>
        <taxon>Embryophyta</taxon>
        <taxon>Tracheophyta</taxon>
        <taxon>Spermatophyta</taxon>
        <taxon>Magnoliopsida</taxon>
        <taxon>eudicotyledons</taxon>
        <taxon>Gunneridae</taxon>
        <taxon>Pentapetalae</taxon>
        <taxon>rosids</taxon>
        <taxon>fabids</taxon>
        <taxon>Malpighiales</taxon>
        <taxon>Rhizophoraceae</taxon>
        <taxon>Rhizophora</taxon>
    </lineage>
</organism>
<proteinExistence type="predicted"/>
<evidence type="ECO:0000313" key="1">
    <source>
        <dbReference type="EMBL" id="MBX08497.1"/>
    </source>
</evidence>
<protein>
    <submittedName>
        <fullName evidence="1">Uncharacterized protein</fullName>
    </submittedName>
</protein>
<reference evidence="1" key="1">
    <citation type="submission" date="2018-02" db="EMBL/GenBank/DDBJ databases">
        <title>Rhizophora mucronata_Transcriptome.</title>
        <authorList>
            <person name="Meera S.P."/>
            <person name="Sreeshan A."/>
            <person name="Augustine A."/>
        </authorList>
    </citation>
    <scope>NUCLEOTIDE SEQUENCE</scope>
    <source>
        <tissue evidence="1">Leaf</tissue>
    </source>
</reference>
<dbReference type="AlphaFoldDB" id="A0A2P2KS51"/>
<sequence>MPFRQRLVTRWMTWSIVSF</sequence>
<name>A0A2P2KS51_RHIMU</name>
<dbReference type="EMBL" id="GGEC01028013">
    <property type="protein sequence ID" value="MBX08497.1"/>
    <property type="molecule type" value="Transcribed_RNA"/>
</dbReference>
<accession>A0A2P2KS51</accession>